<dbReference type="PANTHER" id="PTHR14494">
    <property type="entry name" value="ALADIN/ADRACALIN/AAAS"/>
    <property type="match status" value="1"/>
</dbReference>
<dbReference type="InterPro" id="IPR001680">
    <property type="entry name" value="WD40_rpt"/>
</dbReference>
<dbReference type="AlphaFoldDB" id="A0AAD9MWT8"/>
<evidence type="ECO:0000259" key="1">
    <source>
        <dbReference type="Pfam" id="PF25460"/>
    </source>
</evidence>
<feature type="domain" description="Aladin seven-bladed propeller" evidence="1">
    <location>
        <begin position="146"/>
        <end position="464"/>
    </location>
</feature>
<evidence type="ECO:0000313" key="3">
    <source>
        <dbReference type="Proteomes" id="UP001208570"/>
    </source>
</evidence>
<dbReference type="PANTHER" id="PTHR14494:SF0">
    <property type="entry name" value="ALADIN"/>
    <property type="match status" value="1"/>
</dbReference>
<keyword evidence="3" id="KW-1185">Reference proteome</keyword>
<dbReference type="Pfam" id="PF25460">
    <property type="entry name" value="Beta-prop_Aladin"/>
    <property type="match status" value="1"/>
</dbReference>
<dbReference type="GO" id="GO:0006913">
    <property type="term" value="P:nucleocytoplasmic transport"/>
    <property type="evidence" value="ECO:0007669"/>
    <property type="project" value="TreeGrafter"/>
</dbReference>
<sequence>MSTLYSFPPPPPEGMATVCEKNAELIAVTKCDLESNILIQVGILPEKLVRIWLVPRLILVLRAVKGHFSRRVPAQPSWNIKAPTSKRIIKAWYGQGLGGVLEELSKDNMGRATGAWYTKICYQILGVVRWLSSWHGALFPHLSMPSEDLVAEFSSNLNWKDSQVRCLAWHPHTTKLAISLHDDSIKVYPAKKGDIIPTLKHKLQKCVADLAWKPHSASILAVACQNCVLLWKVDPNSLATRPSSSSVQVLSQHGHCPVTSLSWCPQGGVLVTASPTDTAILVWDVAMETCVPLRRVGGGGVCFVKWSPDGSKLLSTCPSPVFRVWECQKWTCEKWDKLAGRCQAACWSPNGRVLLFSTVEQPIIYCLTFLSQGSDVKPSVGGSRIAINVCDLSEVNMETDCNPVRVGGTIQNMVWDPTGERLAVVFRGPRAENVALFQTRLDPVLELIPWCGHQVGWHIFPYILSVELTLTQASFINIILQMAVRSAGCCFQRIKPIHIFTCDRGMFERLYCDVSLC</sequence>
<protein>
    <recommendedName>
        <fullName evidence="1">Aladin seven-bladed propeller domain-containing protein</fullName>
    </recommendedName>
</protein>
<evidence type="ECO:0000313" key="2">
    <source>
        <dbReference type="EMBL" id="KAK2146711.1"/>
    </source>
</evidence>
<proteinExistence type="predicted"/>
<dbReference type="InterPro" id="IPR057403">
    <property type="entry name" value="Beta-prop_Aladin"/>
</dbReference>
<reference evidence="2" key="1">
    <citation type="journal article" date="2023" name="Mol. Biol. Evol.">
        <title>Third-Generation Sequencing Reveals the Adaptive Role of the Epigenome in Three Deep-Sea Polychaetes.</title>
        <authorList>
            <person name="Perez M."/>
            <person name="Aroh O."/>
            <person name="Sun Y."/>
            <person name="Lan Y."/>
            <person name="Juniper S.K."/>
            <person name="Young C.R."/>
            <person name="Angers B."/>
            <person name="Qian P.Y."/>
        </authorList>
    </citation>
    <scope>NUCLEOTIDE SEQUENCE</scope>
    <source>
        <strain evidence="2">P08H-3</strain>
    </source>
</reference>
<dbReference type="InterPro" id="IPR015943">
    <property type="entry name" value="WD40/YVTN_repeat-like_dom_sf"/>
</dbReference>
<dbReference type="Gene3D" id="2.130.10.10">
    <property type="entry name" value="YVTN repeat-like/Quinoprotein amine dehydrogenase"/>
    <property type="match status" value="1"/>
</dbReference>
<organism evidence="2 3">
    <name type="scientific">Paralvinella palmiformis</name>
    <dbReference type="NCBI Taxonomy" id="53620"/>
    <lineage>
        <taxon>Eukaryota</taxon>
        <taxon>Metazoa</taxon>
        <taxon>Spiralia</taxon>
        <taxon>Lophotrochozoa</taxon>
        <taxon>Annelida</taxon>
        <taxon>Polychaeta</taxon>
        <taxon>Sedentaria</taxon>
        <taxon>Canalipalpata</taxon>
        <taxon>Terebellida</taxon>
        <taxon>Terebelliformia</taxon>
        <taxon>Alvinellidae</taxon>
        <taxon>Paralvinella</taxon>
    </lineage>
</organism>
<dbReference type="EMBL" id="JAODUP010000587">
    <property type="protein sequence ID" value="KAK2146711.1"/>
    <property type="molecule type" value="Genomic_DNA"/>
</dbReference>
<dbReference type="Proteomes" id="UP001208570">
    <property type="component" value="Unassembled WGS sequence"/>
</dbReference>
<comment type="caution">
    <text evidence="2">The sequence shown here is derived from an EMBL/GenBank/DDBJ whole genome shotgun (WGS) entry which is preliminary data.</text>
</comment>
<dbReference type="InterPro" id="IPR045139">
    <property type="entry name" value="Aladin"/>
</dbReference>
<dbReference type="SUPFAM" id="SSF50978">
    <property type="entry name" value="WD40 repeat-like"/>
    <property type="match status" value="1"/>
</dbReference>
<name>A0AAD9MWT8_9ANNE</name>
<dbReference type="SMART" id="SM00320">
    <property type="entry name" value="WD40"/>
    <property type="match status" value="4"/>
</dbReference>
<dbReference type="InterPro" id="IPR036322">
    <property type="entry name" value="WD40_repeat_dom_sf"/>
</dbReference>
<accession>A0AAD9MWT8</accession>
<gene>
    <name evidence="2" type="ORF">LSH36_586g00020</name>
</gene>
<dbReference type="GO" id="GO:0005643">
    <property type="term" value="C:nuclear pore"/>
    <property type="evidence" value="ECO:0007669"/>
    <property type="project" value="TreeGrafter"/>
</dbReference>